<evidence type="ECO:0000313" key="3">
    <source>
        <dbReference type="Proteomes" id="UP001374535"/>
    </source>
</evidence>
<feature type="compositionally biased region" description="Basic and acidic residues" evidence="1">
    <location>
        <begin position="200"/>
        <end position="221"/>
    </location>
</feature>
<name>A0AAQ3NU80_VIGMU</name>
<reference evidence="2 3" key="1">
    <citation type="journal article" date="2023" name="Life. Sci Alliance">
        <title>Evolutionary insights into 3D genome organization and epigenetic landscape of Vigna mungo.</title>
        <authorList>
            <person name="Junaid A."/>
            <person name="Singh B."/>
            <person name="Bhatia S."/>
        </authorList>
    </citation>
    <scope>NUCLEOTIDE SEQUENCE [LARGE SCALE GENOMIC DNA]</scope>
    <source>
        <strain evidence="2">Urdbean</strain>
    </source>
</reference>
<feature type="region of interest" description="Disordered" evidence="1">
    <location>
        <begin position="200"/>
        <end position="242"/>
    </location>
</feature>
<protein>
    <submittedName>
        <fullName evidence="2">Uncharacterized protein</fullName>
    </submittedName>
</protein>
<evidence type="ECO:0000313" key="2">
    <source>
        <dbReference type="EMBL" id="WVZ14603.1"/>
    </source>
</evidence>
<accession>A0AAQ3NU80</accession>
<proteinExistence type="predicted"/>
<sequence length="452" mass="49913">MENEHVFRCSQQAKEKKILSFIHPTPFTENLLQRKLPCQKRSSSQECFPKKVAAAALLRGQELLGHRLSFSSTGMFSRNSWATDGHSRLLGCSPGTPGPRTELLGHGRSFSSTGCSPGTPGPHIIILVYLDVLQELLGHGRPFTFTRRFSRNSWATDDQSCLLEILQELQGHGQPFIPTGSAFCRYLSLSTRKVIERSKFKDHRTTRISDDRAPQEERRQAENPVQASETDKARQSGFPAEDKNSRKLNVISGVIECDTRGRKNPPQIDCGDSNCGGWNWLEGCESHSAQAFPSGKFAQRTLCEFLLAPRVVRYANFFCQALHPGAPCDPVDKVVVGVNVTSIVDGCNSMILKGGYMVVPCVPYGVYPDILMIIHAQVESDEPCGENSRRVAVDGFPVTVPPGCTNPWNLTFHTSPHGQITWLVIGIRITHLVIEDEVTLEAALERDGGATT</sequence>
<evidence type="ECO:0000256" key="1">
    <source>
        <dbReference type="SAM" id="MobiDB-lite"/>
    </source>
</evidence>
<keyword evidence="3" id="KW-1185">Reference proteome</keyword>
<dbReference type="Proteomes" id="UP001374535">
    <property type="component" value="Chromosome 4"/>
</dbReference>
<dbReference type="AlphaFoldDB" id="A0AAQ3NU80"/>
<dbReference type="EMBL" id="CP144697">
    <property type="protein sequence ID" value="WVZ14603.1"/>
    <property type="molecule type" value="Genomic_DNA"/>
</dbReference>
<gene>
    <name evidence="2" type="ORF">V8G54_012169</name>
</gene>
<feature type="compositionally biased region" description="Basic and acidic residues" evidence="1">
    <location>
        <begin position="229"/>
        <end position="242"/>
    </location>
</feature>
<organism evidence="2 3">
    <name type="scientific">Vigna mungo</name>
    <name type="common">Black gram</name>
    <name type="synonym">Phaseolus mungo</name>
    <dbReference type="NCBI Taxonomy" id="3915"/>
    <lineage>
        <taxon>Eukaryota</taxon>
        <taxon>Viridiplantae</taxon>
        <taxon>Streptophyta</taxon>
        <taxon>Embryophyta</taxon>
        <taxon>Tracheophyta</taxon>
        <taxon>Spermatophyta</taxon>
        <taxon>Magnoliopsida</taxon>
        <taxon>eudicotyledons</taxon>
        <taxon>Gunneridae</taxon>
        <taxon>Pentapetalae</taxon>
        <taxon>rosids</taxon>
        <taxon>fabids</taxon>
        <taxon>Fabales</taxon>
        <taxon>Fabaceae</taxon>
        <taxon>Papilionoideae</taxon>
        <taxon>50 kb inversion clade</taxon>
        <taxon>NPAAA clade</taxon>
        <taxon>indigoferoid/millettioid clade</taxon>
        <taxon>Phaseoleae</taxon>
        <taxon>Vigna</taxon>
    </lineage>
</organism>